<name>A0A9W6VHA4_9PSEU</name>
<organism evidence="1 2">
    <name type="scientific">Amycolatopsis taiwanensis</name>
    <dbReference type="NCBI Taxonomy" id="342230"/>
    <lineage>
        <taxon>Bacteria</taxon>
        <taxon>Bacillati</taxon>
        <taxon>Actinomycetota</taxon>
        <taxon>Actinomycetes</taxon>
        <taxon>Pseudonocardiales</taxon>
        <taxon>Pseudonocardiaceae</taxon>
        <taxon>Amycolatopsis</taxon>
    </lineage>
</organism>
<evidence type="ECO:0000313" key="2">
    <source>
        <dbReference type="Proteomes" id="UP001165136"/>
    </source>
</evidence>
<comment type="caution">
    <text evidence="1">The sequence shown here is derived from an EMBL/GenBank/DDBJ whole genome shotgun (WGS) entry which is preliminary data.</text>
</comment>
<dbReference type="RefSeq" id="WP_285487131.1">
    <property type="nucleotide sequence ID" value="NZ_BSTI01000005.1"/>
</dbReference>
<gene>
    <name evidence="1" type="ORF">Atai01_29250</name>
</gene>
<protein>
    <submittedName>
        <fullName evidence="1">Uncharacterized protein</fullName>
    </submittedName>
</protein>
<reference evidence="1" key="1">
    <citation type="submission" date="2023-03" db="EMBL/GenBank/DDBJ databases">
        <title>Amycolatopsis taiwanensis NBRC 103393.</title>
        <authorList>
            <person name="Ichikawa N."/>
            <person name="Sato H."/>
            <person name="Tonouchi N."/>
        </authorList>
    </citation>
    <scope>NUCLEOTIDE SEQUENCE</scope>
    <source>
        <strain evidence="1">NBRC 103393</strain>
    </source>
</reference>
<proteinExistence type="predicted"/>
<dbReference type="AlphaFoldDB" id="A0A9W6VHA4"/>
<accession>A0A9W6VHA4</accession>
<evidence type="ECO:0000313" key="1">
    <source>
        <dbReference type="EMBL" id="GLY66306.1"/>
    </source>
</evidence>
<dbReference type="Proteomes" id="UP001165136">
    <property type="component" value="Unassembled WGS sequence"/>
</dbReference>
<dbReference type="EMBL" id="BSTI01000005">
    <property type="protein sequence ID" value="GLY66306.1"/>
    <property type="molecule type" value="Genomic_DNA"/>
</dbReference>
<sequence length="196" mass="21217">MTTNYALAGYRVASRETRQDWQDADLPSTDLVSMSGCVVELLAADPQGWVDWFGDSESAEQARVQANRAGLHALGVGIAASDIPALLADMAEGGWEQQAGSLPERLARRAPIAAGRLLGFELVGYDCGLWHTWTCLGGLVRDVRQATGVRPGRWGLIQDEQQARRAADWLTASKLGDPKVFLWVAAMLVAVPDVEE</sequence>
<keyword evidence="2" id="KW-1185">Reference proteome</keyword>